<feature type="transmembrane region" description="Helical" evidence="1">
    <location>
        <begin position="81"/>
        <end position="104"/>
    </location>
</feature>
<organism evidence="2 3">
    <name type="scientific">Steinernema carpocapsae</name>
    <name type="common">Entomopathogenic nematode</name>
    <dbReference type="NCBI Taxonomy" id="34508"/>
    <lineage>
        <taxon>Eukaryota</taxon>
        <taxon>Metazoa</taxon>
        <taxon>Ecdysozoa</taxon>
        <taxon>Nematoda</taxon>
        <taxon>Chromadorea</taxon>
        <taxon>Rhabditida</taxon>
        <taxon>Tylenchina</taxon>
        <taxon>Panagrolaimomorpha</taxon>
        <taxon>Strongyloidoidea</taxon>
        <taxon>Steinernematidae</taxon>
        <taxon>Steinernema</taxon>
    </lineage>
</organism>
<keyword evidence="1" id="KW-1133">Transmembrane helix</keyword>
<keyword evidence="3" id="KW-1185">Reference proteome</keyword>
<keyword evidence="1" id="KW-0472">Membrane</keyword>
<evidence type="ECO:0000313" key="3">
    <source>
        <dbReference type="Proteomes" id="UP000298663"/>
    </source>
</evidence>
<keyword evidence="1" id="KW-0812">Transmembrane</keyword>
<comment type="caution">
    <text evidence="2">The sequence shown here is derived from an EMBL/GenBank/DDBJ whole genome shotgun (WGS) entry which is preliminary data.</text>
</comment>
<reference evidence="2 3" key="2">
    <citation type="journal article" date="2019" name="G3 (Bethesda)">
        <title>Hybrid Assembly of the Genome of the Entomopathogenic Nematode Steinernema carpocapsae Identifies the X-Chromosome.</title>
        <authorList>
            <person name="Serra L."/>
            <person name="Macchietto M."/>
            <person name="Macias-Munoz A."/>
            <person name="McGill C.J."/>
            <person name="Rodriguez I.M."/>
            <person name="Rodriguez B."/>
            <person name="Murad R."/>
            <person name="Mortazavi A."/>
        </authorList>
    </citation>
    <scope>NUCLEOTIDE SEQUENCE [LARGE SCALE GENOMIC DNA]</scope>
    <source>
        <strain evidence="2 3">ALL</strain>
    </source>
</reference>
<name>A0A4U5NCU3_STECR</name>
<reference evidence="2 3" key="1">
    <citation type="journal article" date="2015" name="Genome Biol.">
        <title>Comparative genomics of Steinernema reveals deeply conserved gene regulatory networks.</title>
        <authorList>
            <person name="Dillman A.R."/>
            <person name="Macchietto M."/>
            <person name="Porter C.F."/>
            <person name="Rogers A."/>
            <person name="Williams B."/>
            <person name="Antoshechkin I."/>
            <person name="Lee M.M."/>
            <person name="Goodwin Z."/>
            <person name="Lu X."/>
            <person name="Lewis E.E."/>
            <person name="Goodrich-Blair H."/>
            <person name="Stock S.P."/>
            <person name="Adams B.J."/>
            <person name="Sternberg P.W."/>
            <person name="Mortazavi A."/>
        </authorList>
    </citation>
    <scope>NUCLEOTIDE SEQUENCE [LARGE SCALE GENOMIC DNA]</scope>
    <source>
        <strain evidence="2 3">ALL</strain>
    </source>
</reference>
<evidence type="ECO:0000313" key="2">
    <source>
        <dbReference type="EMBL" id="TKR80504.1"/>
    </source>
</evidence>
<dbReference type="Proteomes" id="UP000298663">
    <property type="component" value="Unassembled WGS sequence"/>
</dbReference>
<accession>A0A4U5NCU3</accession>
<dbReference type="EMBL" id="AZBU02000004">
    <property type="protein sequence ID" value="TKR80504.1"/>
    <property type="molecule type" value="Genomic_DNA"/>
</dbReference>
<feature type="transmembrane region" description="Helical" evidence="1">
    <location>
        <begin position="48"/>
        <end position="69"/>
    </location>
</feature>
<protein>
    <submittedName>
        <fullName evidence="2">Uncharacterized protein</fullName>
    </submittedName>
</protein>
<evidence type="ECO:0000256" key="1">
    <source>
        <dbReference type="SAM" id="Phobius"/>
    </source>
</evidence>
<sequence>MCELECFQKETDGVHWHLIRCIGGQILASAVVLLKFRNRPLETQTTCFVVRINACILSLLLLFHARSATPSLIQPLLQQGLIYGTGLALAIYAFAICRAGWTVGDTLHRDNKVGNILYQLDSIASICIGAAWLSVPQWLLHRQVRVQMDASHEFCGRMMGALFCSSHIVSSHALHWKSAVDRSMAIDARAITWFNLIRLVRLHFAQIQIQRAVVSCLTGARPCDWFLVQFS</sequence>
<proteinExistence type="predicted"/>
<feature type="transmembrane region" description="Helical" evidence="1">
    <location>
        <begin position="17"/>
        <end position="36"/>
    </location>
</feature>
<dbReference type="AlphaFoldDB" id="A0A4U5NCU3"/>
<dbReference type="OrthoDB" id="10006207at2759"/>
<gene>
    <name evidence="2" type="ORF">L596_014571</name>
</gene>